<dbReference type="GO" id="GO:1990281">
    <property type="term" value="C:efflux pump complex"/>
    <property type="evidence" value="ECO:0007669"/>
    <property type="project" value="TreeGrafter"/>
</dbReference>
<accession>A0A0A0ELA0</accession>
<protein>
    <submittedName>
        <fullName evidence="11">Membrane protein</fullName>
    </submittedName>
</protein>
<evidence type="ECO:0000256" key="7">
    <source>
        <dbReference type="ARBA" id="ARBA00023237"/>
    </source>
</evidence>
<dbReference type="OrthoDB" id="9813458at2"/>
<evidence type="ECO:0000313" key="12">
    <source>
        <dbReference type="Proteomes" id="UP000030017"/>
    </source>
</evidence>
<dbReference type="RefSeq" id="WP_036195702.1">
    <property type="nucleotide sequence ID" value="NZ_AVPS01000010.1"/>
</dbReference>
<dbReference type="NCBIfam" id="TIGR01844">
    <property type="entry name" value="type_I_sec_TolC"/>
    <property type="match status" value="1"/>
</dbReference>
<dbReference type="eggNOG" id="COG1538">
    <property type="taxonomic scope" value="Bacteria"/>
</dbReference>
<dbReference type="AlphaFoldDB" id="A0A0A0ELA0"/>
<dbReference type="InterPro" id="IPR010130">
    <property type="entry name" value="T1SS_OMP_TolC"/>
</dbReference>
<evidence type="ECO:0000256" key="10">
    <source>
        <dbReference type="SAM" id="SignalP"/>
    </source>
</evidence>
<feature type="coiled-coil region" evidence="8">
    <location>
        <begin position="345"/>
        <end position="376"/>
    </location>
</feature>
<keyword evidence="6" id="KW-0472">Membrane</keyword>
<name>A0A0A0ELA0_9GAMM</name>
<dbReference type="STRING" id="1122185.N792_02765"/>
<dbReference type="PANTHER" id="PTHR30026:SF20">
    <property type="entry name" value="OUTER MEMBRANE PROTEIN TOLC"/>
    <property type="match status" value="1"/>
</dbReference>
<dbReference type="SUPFAM" id="SSF56954">
    <property type="entry name" value="Outer membrane efflux proteins (OEP)"/>
    <property type="match status" value="1"/>
</dbReference>
<evidence type="ECO:0000256" key="9">
    <source>
        <dbReference type="SAM" id="MobiDB-lite"/>
    </source>
</evidence>
<gene>
    <name evidence="11" type="ORF">N792_02765</name>
</gene>
<dbReference type="PANTHER" id="PTHR30026">
    <property type="entry name" value="OUTER MEMBRANE PROTEIN TOLC"/>
    <property type="match status" value="1"/>
</dbReference>
<dbReference type="GO" id="GO:0015288">
    <property type="term" value="F:porin activity"/>
    <property type="evidence" value="ECO:0007669"/>
    <property type="project" value="TreeGrafter"/>
</dbReference>
<keyword evidence="5" id="KW-0812">Transmembrane</keyword>
<evidence type="ECO:0000256" key="6">
    <source>
        <dbReference type="ARBA" id="ARBA00023136"/>
    </source>
</evidence>
<keyword evidence="4" id="KW-1134">Transmembrane beta strand</keyword>
<organism evidence="11 12">
    <name type="scientific">Lysobacter concretionis Ko07 = DSM 16239</name>
    <dbReference type="NCBI Taxonomy" id="1122185"/>
    <lineage>
        <taxon>Bacteria</taxon>
        <taxon>Pseudomonadati</taxon>
        <taxon>Pseudomonadota</taxon>
        <taxon>Gammaproteobacteria</taxon>
        <taxon>Lysobacterales</taxon>
        <taxon>Lysobacteraceae</taxon>
        <taxon>Novilysobacter</taxon>
    </lineage>
</organism>
<reference evidence="11 12" key="1">
    <citation type="submission" date="2013-08" db="EMBL/GenBank/DDBJ databases">
        <title>Genome sequencing of Lysobacter.</title>
        <authorList>
            <person name="Zhang S."/>
            <person name="Wang G."/>
        </authorList>
    </citation>
    <scope>NUCLEOTIDE SEQUENCE [LARGE SCALE GENOMIC DNA]</scope>
    <source>
        <strain evidence="11 12">Ko07</strain>
    </source>
</reference>
<evidence type="ECO:0000256" key="4">
    <source>
        <dbReference type="ARBA" id="ARBA00022452"/>
    </source>
</evidence>
<dbReference type="InterPro" id="IPR003423">
    <property type="entry name" value="OMP_efflux"/>
</dbReference>
<dbReference type="Gene3D" id="1.20.1600.10">
    <property type="entry name" value="Outer membrane efflux proteins (OEP)"/>
    <property type="match status" value="1"/>
</dbReference>
<dbReference type="EMBL" id="AVPS01000010">
    <property type="protein sequence ID" value="KGM50898.1"/>
    <property type="molecule type" value="Genomic_DNA"/>
</dbReference>
<dbReference type="GO" id="GO:0015562">
    <property type="term" value="F:efflux transmembrane transporter activity"/>
    <property type="evidence" value="ECO:0007669"/>
    <property type="project" value="InterPro"/>
</dbReference>
<comment type="subcellular location">
    <subcellularLocation>
        <location evidence="1">Cell outer membrane</location>
    </subcellularLocation>
</comment>
<keyword evidence="3" id="KW-0813">Transport</keyword>
<dbReference type="GO" id="GO:0009279">
    <property type="term" value="C:cell outer membrane"/>
    <property type="evidence" value="ECO:0007669"/>
    <property type="project" value="UniProtKB-SubCell"/>
</dbReference>
<feature type="compositionally biased region" description="Polar residues" evidence="9">
    <location>
        <begin position="65"/>
        <end position="84"/>
    </location>
</feature>
<keyword evidence="12" id="KW-1185">Reference proteome</keyword>
<evidence type="ECO:0000256" key="2">
    <source>
        <dbReference type="ARBA" id="ARBA00007613"/>
    </source>
</evidence>
<dbReference type="InterPro" id="IPR051906">
    <property type="entry name" value="TolC-like"/>
</dbReference>
<evidence type="ECO:0000256" key="3">
    <source>
        <dbReference type="ARBA" id="ARBA00022448"/>
    </source>
</evidence>
<comment type="caution">
    <text evidence="11">The sequence shown here is derived from an EMBL/GenBank/DDBJ whole genome shotgun (WGS) entry which is preliminary data.</text>
</comment>
<evidence type="ECO:0000313" key="11">
    <source>
        <dbReference type="EMBL" id="KGM50898.1"/>
    </source>
</evidence>
<keyword evidence="7" id="KW-0998">Cell outer membrane</keyword>
<dbReference type="Proteomes" id="UP000030017">
    <property type="component" value="Unassembled WGS sequence"/>
</dbReference>
<proteinExistence type="inferred from homology"/>
<keyword evidence="8" id="KW-0175">Coiled coil</keyword>
<feature type="signal peptide" evidence="10">
    <location>
        <begin position="1"/>
        <end position="21"/>
    </location>
</feature>
<dbReference type="Pfam" id="PF02321">
    <property type="entry name" value="OEP"/>
    <property type="match status" value="2"/>
</dbReference>
<feature type="region of interest" description="Disordered" evidence="9">
    <location>
        <begin position="65"/>
        <end position="89"/>
    </location>
</feature>
<evidence type="ECO:0000256" key="5">
    <source>
        <dbReference type="ARBA" id="ARBA00022692"/>
    </source>
</evidence>
<evidence type="ECO:0000256" key="1">
    <source>
        <dbReference type="ARBA" id="ARBA00004442"/>
    </source>
</evidence>
<feature type="chain" id="PRO_5001962238" evidence="10">
    <location>
        <begin position="22"/>
        <end position="476"/>
    </location>
</feature>
<evidence type="ECO:0000256" key="8">
    <source>
        <dbReference type="SAM" id="Coils"/>
    </source>
</evidence>
<sequence length="476" mass="51160">MISRPLVLALAFALLPATAAAEDLLQTYELARAGDPQFAAAESGRLATREGAVQARAAMLPQIDGSASLNRSRSEGPATSNQFDPVTGQPVTFRGDVNTETTSRRMGVNVNQMVFDRSRFSTLSSQKALSRASDFQLQAAGNSLITRTSATYFNVLVQLETLAAAEAAETALQKQFDFASKRLEVGLAPITDVHEARAQYDSARANTILARNAVADAYQALAEITGQPVRNLQGLPQDFQPALPVAEGADSWVQTAIENNPALRAQQYQVQSAEANITTARSGHWPTLYLGGGYSDGKTWGDRTFSASGLPGSVTSPIESESRGPEIGVTLSVPIFSGGATQSRVRQAVAQRDVASDQLEQQRRALERNTRNAYQTLVAGVSEVEARRLALVSAQAAYDASQVGLEVGTRTVLDVLINQQNLFGAQQAYAVARYNHLQQRLVLEEAAGTLDINDVQDINRLLTVDAESQVQSPLQR</sequence>
<comment type="similarity">
    <text evidence="2">Belongs to the outer membrane factor (OMF) (TC 1.B.17) family.</text>
</comment>
<keyword evidence="10" id="KW-0732">Signal</keyword>